<evidence type="ECO:0000256" key="1">
    <source>
        <dbReference type="ARBA" id="ARBA00004613"/>
    </source>
</evidence>
<evidence type="ECO:0000313" key="6">
    <source>
        <dbReference type="EMBL" id="KAK1944215.1"/>
    </source>
</evidence>
<proteinExistence type="inferred from homology"/>
<evidence type="ECO:0000313" key="7">
    <source>
        <dbReference type="Proteomes" id="UP001259832"/>
    </source>
</evidence>
<name>A0AAD9GSW3_9STRA</name>
<keyword evidence="4 5" id="KW-0732">Signal</keyword>
<evidence type="ECO:0000256" key="5">
    <source>
        <dbReference type="RuleBase" id="RU367124"/>
    </source>
</evidence>
<evidence type="ECO:0000256" key="2">
    <source>
        <dbReference type="ARBA" id="ARBA00010400"/>
    </source>
</evidence>
<protein>
    <recommendedName>
        <fullName evidence="5">RxLR effector protein</fullName>
    </recommendedName>
</protein>
<organism evidence="6 7">
    <name type="scientific">Phytophthora citrophthora</name>
    <dbReference type="NCBI Taxonomy" id="4793"/>
    <lineage>
        <taxon>Eukaryota</taxon>
        <taxon>Sar</taxon>
        <taxon>Stramenopiles</taxon>
        <taxon>Oomycota</taxon>
        <taxon>Peronosporomycetes</taxon>
        <taxon>Peronosporales</taxon>
        <taxon>Peronosporaceae</taxon>
        <taxon>Phytophthora</taxon>
    </lineage>
</organism>
<keyword evidence="3 5" id="KW-0964">Secreted</keyword>
<comment type="domain">
    <text evidence="5">The RxLR-dEER motif acts to carry the protein into the host cell cytoplasm through binding to cell surface phosphatidylinositol-3-phosphate.</text>
</comment>
<gene>
    <name evidence="6" type="ORF">P3T76_004127</name>
</gene>
<evidence type="ECO:0000256" key="4">
    <source>
        <dbReference type="ARBA" id="ARBA00022729"/>
    </source>
</evidence>
<sequence length="64" mass="7002">MRLSYILLVAASAFVATVDANDVAPSKPNMLSVVDSMPAVKSTDRFLRVHKKSKYEEDDDGDDA</sequence>
<dbReference type="InterPro" id="IPR031825">
    <property type="entry name" value="RXLR"/>
</dbReference>
<dbReference type="Pfam" id="PF16810">
    <property type="entry name" value="RXLR"/>
    <property type="match status" value="1"/>
</dbReference>
<dbReference type="AlphaFoldDB" id="A0AAD9GSW3"/>
<feature type="chain" id="PRO_5044965746" description="RxLR effector protein" evidence="5">
    <location>
        <begin position="21"/>
        <end position="64"/>
    </location>
</feature>
<accession>A0AAD9GSW3</accession>
<comment type="subcellular location">
    <subcellularLocation>
        <location evidence="1 5">Secreted</location>
    </subcellularLocation>
</comment>
<keyword evidence="7" id="KW-1185">Reference proteome</keyword>
<evidence type="ECO:0000256" key="3">
    <source>
        <dbReference type="ARBA" id="ARBA00022525"/>
    </source>
</evidence>
<dbReference type="Proteomes" id="UP001259832">
    <property type="component" value="Unassembled WGS sequence"/>
</dbReference>
<reference evidence="6" key="1">
    <citation type="submission" date="2023-08" db="EMBL/GenBank/DDBJ databases">
        <title>Reference Genome Resource for the Citrus Pathogen Phytophthora citrophthora.</title>
        <authorList>
            <person name="Moller H."/>
            <person name="Coetzee B."/>
            <person name="Rose L.J."/>
            <person name="Van Niekerk J.M."/>
        </authorList>
    </citation>
    <scope>NUCLEOTIDE SEQUENCE</scope>
    <source>
        <strain evidence="6">STE-U-9442</strain>
    </source>
</reference>
<dbReference type="EMBL" id="JASMQC010000006">
    <property type="protein sequence ID" value="KAK1944215.1"/>
    <property type="molecule type" value="Genomic_DNA"/>
</dbReference>
<comment type="function">
    <text evidence="5">Effector that suppresses plant defense responses during pathogen infection.</text>
</comment>
<comment type="caution">
    <text evidence="6">The sequence shown here is derived from an EMBL/GenBank/DDBJ whole genome shotgun (WGS) entry which is preliminary data.</text>
</comment>
<comment type="similarity">
    <text evidence="2 5">Belongs to the RxLR effector family.</text>
</comment>
<feature type="signal peptide" evidence="5">
    <location>
        <begin position="1"/>
        <end position="20"/>
    </location>
</feature>